<accession>A0ABS5L0H2</accession>
<gene>
    <name evidence="1" type="ORF">KGQ19_33660</name>
</gene>
<proteinExistence type="predicted"/>
<reference evidence="1 2" key="1">
    <citation type="submission" date="2020-02" db="EMBL/GenBank/DDBJ databases">
        <title>Acidophilic actinobacteria isolated from forest soil.</title>
        <authorList>
            <person name="Golinska P."/>
        </authorList>
    </citation>
    <scope>NUCLEOTIDE SEQUENCE [LARGE SCALE GENOMIC DNA]</scope>
    <source>
        <strain evidence="1 2">NL8</strain>
    </source>
</reference>
<evidence type="ECO:0000313" key="2">
    <source>
        <dbReference type="Proteomes" id="UP000730482"/>
    </source>
</evidence>
<dbReference type="Proteomes" id="UP000730482">
    <property type="component" value="Unassembled WGS sequence"/>
</dbReference>
<keyword evidence="2" id="KW-1185">Reference proteome</keyword>
<name>A0ABS5L0H2_9ACTN</name>
<sequence>MTTITTPAVDADRYALSAGNSGIWIVCLECSGDDQIVGVLSDHRVRHTDIQTLMAEHDADRHRPAEPRCIVCAAEPVWNGPPITAPISAPTPIEGLCISCAFWVTTVKNRLALGRLLDRTATGAPVARIDGRLYTMEPAPLRGTVAMRGHGGNTFTIRYFTGKAVTGSNLWDCGEIPARWRPLLPDNAIFGREPEPQ</sequence>
<organism evidence="1 2">
    <name type="scientific">Catenulispora pinistramenti</name>
    <dbReference type="NCBI Taxonomy" id="2705254"/>
    <lineage>
        <taxon>Bacteria</taxon>
        <taxon>Bacillati</taxon>
        <taxon>Actinomycetota</taxon>
        <taxon>Actinomycetes</taxon>
        <taxon>Catenulisporales</taxon>
        <taxon>Catenulisporaceae</taxon>
        <taxon>Catenulispora</taxon>
    </lineage>
</organism>
<dbReference type="RefSeq" id="WP_212016814.1">
    <property type="nucleotide sequence ID" value="NZ_JAAFYZ010000156.1"/>
</dbReference>
<protein>
    <submittedName>
        <fullName evidence="1">Uncharacterized protein</fullName>
    </submittedName>
</protein>
<dbReference type="EMBL" id="JAAFYZ010000156">
    <property type="protein sequence ID" value="MBS2551823.1"/>
    <property type="molecule type" value="Genomic_DNA"/>
</dbReference>
<comment type="caution">
    <text evidence="1">The sequence shown here is derived from an EMBL/GenBank/DDBJ whole genome shotgun (WGS) entry which is preliminary data.</text>
</comment>
<evidence type="ECO:0000313" key="1">
    <source>
        <dbReference type="EMBL" id="MBS2551823.1"/>
    </source>
</evidence>